<feature type="domain" description="FecR protein" evidence="3">
    <location>
        <begin position="175"/>
        <end position="268"/>
    </location>
</feature>
<dbReference type="GO" id="GO:0016989">
    <property type="term" value="F:sigma factor antagonist activity"/>
    <property type="evidence" value="ECO:0007669"/>
    <property type="project" value="TreeGrafter"/>
</dbReference>
<keyword evidence="2" id="KW-0472">Membrane</keyword>
<dbReference type="InterPro" id="IPR006860">
    <property type="entry name" value="FecR"/>
</dbReference>
<accession>A0A840U2R8</accession>
<gene>
    <name evidence="5" type="ORF">HNQ92_004299</name>
</gene>
<feature type="domain" description="Protein FecR C-terminal" evidence="4">
    <location>
        <begin position="317"/>
        <end position="384"/>
    </location>
</feature>
<dbReference type="Gene3D" id="2.60.120.1440">
    <property type="match status" value="1"/>
</dbReference>
<comment type="caution">
    <text evidence="5">The sequence shown here is derived from an EMBL/GenBank/DDBJ whole genome shotgun (WGS) entry which is preliminary data.</text>
</comment>
<evidence type="ECO:0000313" key="5">
    <source>
        <dbReference type="EMBL" id="MBB5286139.1"/>
    </source>
</evidence>
<dbReference type="AlphaFoldDB" id="A0A840U2R8"/>
<feature type="compositionally biased region" description="Basic and acidic residues" evidence="1">
    <location>
        <begin position="18"/>
        <end position="30"/>
    </location>
</feature>
<evidence type="ECO:0000259" key="3">
    <source>
        <dbReference type="Pfam" id="PF04773"/>
    </source>
</evidence>
<reference evidence="5 6" key="1">
    <citation type="submission" date="2020-08" db="EMBL/GenBank/DDBJ databases">
        <title>Genomic Encyclopedia of Type Strains, Phase IV (KMG-IV): sequencing the most valuable type-strain genomes for metagenomic binning, comparative biology and taxonomic classification.</title>
        <authorList>
            <person name="Goeker M."/>
        </authorList>
    </citation>
    <scope>NUCLEOTIDE SEQUENCE [LARGE SCALE GENOMIC DNA]</scope>
    <source>
        <strain evidence="5 6">DSM 105074</strain>
    </source>
</reference>
<dbReference type="Pfam" id="PF16344">
    <property type="entry name" value="FecR_C"/>
    <property type="match status" value="1"/>
</dbReference>
<dbReference type="PANTHER" id="PTHR30273">
    <property type="entry name" value="PERIPLASMIC SIGNAL SENSOR AND SIGMA FACTOR ACTIVATOR FECR-RELATED"/>
    <property type="match status" value="1"/>
</dbReference>
<name>A0A840U2R8_9BACT</name>
<dbReference type="FunFam" id="2.60.120.1440:FF:000001">
    <property type="entry name" value="Putative anti-sigma factor"/>
    <property type="match status" value="1"/>
</dbReference>
<dbReference type="Pfam" id="PF04773">
    <property type="entry name" value="FecR"/>
    <property type="match status" value="1"/>
</dbReference>
<evidence type="ECO:0000256" key="1">
    <source>
        <dbReference type="SAM" id="MobiDB-lite"/>
    </source>
</evidence>
<keyword evidence="2" id="KW-0812">Transmembrane</keyword>
<evidence type="ECO:0000256" key="2">
    <source>
        <dbReference type="SAM" id="Phobius"/>
    </source>
</evidence>
<dbReference type="Gene3D" id="3.55.50.30">
    <property type="match status" value="1"/>
</dbReference>
<sequence>MKGKKPYRLEDYLSDETPVGKEQDLPPEQREMAERLRTLMQSVEDEKLASRDKEQLWERLEQSTLAAAPGAVAPDEERPARRLGWLRMAAAVALLLTSVGLGYYFLARPGSDDAMRLAAARAPTSSSTQLHLSDNRTIELDREESTIAYDGARIRLDAGTVDQVLGSEEVVYNTLVVPYGKRATLTLHDGTKVWLNSGSRLVYPAVFGGKKREVYLEGEGYFAVQHQAQQPFFVHTKSTQIEVLGTEFDVSAYDDDAQAYAVLARGSVAFTANKTALFGKIEKKITPGTKAVYDPAVGEVRLSQVPVEEYTSWKDGYLILRSAPLADILKKLARYYKLDIRLQEAALGQETFSGRLDLQDDFTSVIDIICATTSLSYHQNERRFLLEKSIPQQE</sequence>
<organism evidence="5 6">
    <name type="scientific">Rhabdobacter roseus</name>
    <dbReference type="NCBI Taxonomy" id="1655419"/>
    <lineage>
        <taxon>Bacteria</taxon>
        <taxon>Pseudomonadati</taxon>
        <taxon>Bacteroidota</taxon>
        <taxon>Cytophagia</taxon>
        <taxon>Cytophagales</taxon>
        <taxon>Cytophagaceae</taxon>
        <taxon>Rhabdobacter</taxon>
    </lineage>
</organism>
<keyword evidence="6" id="KW-1185">Reference proteome</keyword>
<dbReference type="InterPro" id="IPR032508">
    <property type="entry name" value="FecR_C"/>
</dbReference>
<dbReference type="Proteomes" id="UP000557307">
    <property type="component" value="Unassembled WGS sequence"/>
</dbReference>
<dbReference type="EMBL" id="JACHGF010000008">
    <property type="protein sequence ID" value="MBB5286139.1"/>
    <property type="molecule type" value="Genomic_DNA"/>
</dbReference>
<feature type="region of interest" description="Disordered" evidence="1">
    <location>
        <begin position="1"/>
        <end position="30"/>
    </location>
</feature>
<keyword evidence="2" id="KW-1133">Transmembrane helix</keyword>
<evidence type="ECO:0000313" key="6">
    <source>
        <dbReference type="Proteomes" id="UP000557307"/>
    </source>
</evidence>
<dbReference type="RefSeq" id="WP_184176965.1">
    <property type="nucleotide sequence ID" value="NZ_JACHGF010000008.1"/>
</dbReference>
<dbReference type="InterPro" id="IPR012373">
    <property type="entry name" value="Ferrdict_sens_TM"/>
</dbReference>
<evidence type="ECO:0000259" key="4">
    <source>
        <dbReference type="Pfam" id="PF16344"/>
    </source>
</evidence>
<feature type="transmembrane region" description="Helical" evidence="2">
    <location>
        <begin position="85"/>
        <end position="106"/>
    </location>
</feature>
<dbReference type="PANTHER" id="PTHR30273:SF2">
    <property type="entry name" value="PROTEIN FECR"/>
    <property type="match status" value="1"/>
</dbReference>
<protein>
    <submittedName>
        <fullName evidence="5">Ferric-dicitrate binding protein FerR (Iron transport regulator)</fullName>
    </submittedName>
</protein>
<proteinExistence type="predicted"/>